<sequence length="194" mass="20775">MVVAPSAPPSPSSPSPSVSSPCSPASLIFLRSSRYIIGHARVFLSSPRRPCPSALPLLSLSCTSSPQRARIPWGRFASARRQQRAEFGFAGLLGFWVRSGLRRSPWRLAPPLCCLPPQAPAVSTSLLAVLKLAPAVSAVEPVEPRPPLLDLVLALLVATVSMVLDCAPLSSLLRASLCARRGCCLLRLCTRPYR</sequence>
<name>B8A1J1_MAIZE</name>
<protein>
    <submittedName>
        <fullName evidence="2">Uncharacterized protein</fullName>
    </submittedName>
</protein>
<dbReference type="EMBL" id="BT055433">
    <property type="protein sequence ID" value="ACL54040.1"/>
    <property type="molecule type" value="mRNA"/>
</dbReference>
<accession>B8A1J1</accession>
<dbReference type="KEGG" id="zma:100280044"/>
<dbReference type="AlphaFoldDB" id="B8A1J1"/>
<organism evidence="2">
    <name type="scientific">Zea mays</name>
    <name type="common">Maize</name>
    <dbReference type="NCBI Taxonomy" id="4577"/>
    <lineage>
        <taxon>Eukaryota</taxon>
        <taxon>Viridiplantae</taxon>
        <taxon>Streptophyta</taxon>
        <taxon>Embryophyta</taxon>
        <taxon>Tracheophyta</taxon>
        <taxon>Spermatophyta</taxon>
        <taxon>Magnoliopsida</taxon>
        <taxon>Liliopsida</taxon>
        <taxon>Poales</taxon>
        <taxon>Poaceae</taxon>
        <taxon>PACMAD clade</taxon>
        <taxon>Panicoideae</taxon>
        <taxon>Andropogonodae</taxon>
        <taxon>Andropogoneae</taxon>
        <taxon>Tripsacinae</taxon>
        <taxon>Zea</taxon>
    </lineage>
</organism>
<feature type="region of interest" description="Disordered" evidence="1">
    <location>
        <begin position="1"/>
        <end position="21"/>
    </location>
</feature>
<evidence type="ECO:0000256" key="1">
    <source>
        <dbReference type="SAM" id="MobiDB-lite"/>
    </source>
</evidence>
<proteinExistence type="evidence at transcript level"/>
<dbReference type="HOGENOM" id="CLU_1404347_0_0_1"/>
<reference evidence="2" key="1">
    <citation type="journal article" date="2009" name="PLoS Genet.">
        <title>Sequencing, mapping, and analysis of 27,455 maize full-length cDNAs.</title>
        <authorList>
            <person name="Soderlund C."/>
            <person name="Descour A."/>
            <person name="Kudrna D."/>
            <person name="Bomhoff M."/>
            <person name="Boyd L."/>
            <person name="Currie J."/>
            <person name="Angelova A."/>
            <person name="Collura K."/>
            <person name="Wissotski M."/>
            <person name="Ashley E."/>
            <person name="Morrow D."/>
            <person name="Fernandes J."/>
            <person name="Walbot V."/>
            <person name="Yu Y."/>
        </authorList>
    </citation>
    <scope>NUCLEOTIDE SEQUENCE</scope>
    <source>
        <strain evidence="2">B73</strain>
    </source>
</reference>
<evidence type="ECO:0000313" key="2">
    <source>
        <dbReference type="EMBL" id="ACL54040.1"/>
    </source>
</evidence>
<feature type="compositionally biased region" description="Pro residues" evidence="1">
    <location>
        <begin position="1"/>
        <end position="14"/>
    </location>
</feature>
<dbReference type="GeneID" id="100280044"/>
<dbReference type="RefSeq" id="NP_001146457.1">
    <property type="nucleotide sequence ID" value="NM_001152985.1"/>
</dbReference>